<dbReference type="PRINTS" id="PR00411">
    <property type="entry name" value="PNDRDTASEI"/>
</dbReference>
<dbReference type="InterPro" id="IPR036188">
    <property type="entry name" value="FAD/NAD-bd_sf"/>
</dbReference>
<evidence type="ECO:0000313" key="2">
    <source>
        <dbReference type="EMBL" id="QFU99819.1"/>
    </source>
</evidence>
<dbReference type="KEGG" id="lxl:KDY119_03355"/>
<dbReference type="RefSeq" id="WP_153022561.1">
    <property type="nucleotide sequence ID" value="NZ_BAABIH010000016.1"/>
</dbReference>
<dbReference type="PANTHER" id="PTHR42923">
    <property type="entry name" value="PROTOPORPHYRINOGEN OXIDASE"/>
    <property type="match status" value="1"/>
</dbReference>
<accession>A0A5P9QEW6</accession>
<dbReference type="EC" id="1.3.3.15" evidence="2"/>
<keyword evidence="2" id="KW-0560">Oxidoreductase</keyword>
<dbReference type="InterPro" id="IPR002937">
    <property type="entry name" value="Amino_oxidase"/>
</dbReference>
<reference evidence="2 3" key="1">
    <citation type="submission" date="2019-10" db="EMBL/GenBank/DDBJ databases">
        <title>Genome sequence of Luteimicrobium xylanilyticum HY-24.</title>
        <authorList>
            <person name="Kim D.Y."/>
            <person name="Park H.-Y."/>
        </authorList>
    </citation>
    <scope>NUCLEOTIDE SEQUENCE [LARGE SCALE GENOMIC DNA]</scope>
    <source>
        <strain evidence="2 3">HY-24</strain>
    </source>
</reference>
<evidence type="ECO:0000259" key="1">
    <source>
        <dbReference type="Pfam" id="PF01593"/>
    </source>
</evidence>
<dbReference type="SUPFAM" id="SSF51905">
    <property type="entry name" value="FAD/NAD(P)-binding domain"/>
    <property type="match status" value="1"/>
</dbReference>
<dbReference type="Gene3D" id="3.90.660.20">
    <property type="entry name" value="Protoporphyrinogen oxidase, mitochondrial, domain 2"/>
    <property type="match status" value="1"/>
</dbReference>
<feature type="domain" description="Amine oxidase" evidence="1">
    <location>
        <begin position="15"/>
        <end position="473"/>
    </location>
</feature>
<dbReference type="OrthoDB" id="3450553at2"/>
<dbReference type="Proteomes" id="UP000326702">
    <property type="component" value="Chromosome"/>
</dbReference>
<dbReference type="EC" id="1.3.3.4" evidence="2"/>
<dbReference type="GO" id="GO:0004729">
    <property type="term" value="F:oxygen-dependent protoporphyrinogen oxidase activity"/>
    <property type="evidence" value="ECO:0007669"/>
    <property type="project" value="UniProtKB-EC"/>
</dbReference>
<dbReference type="InterPro" id="IPR050464">
    <property type="entry name" value="Zeta_carotene_desat/Oxidored"/>
</dbReference>
<gene>
    <name evidence="2" type="primary">ppoX</name>
    <name evidence="2" type="ORF">KDY119_03355</name>
</gene>
<dbReference type="AlphaFoldDB" id="A0A5P9QEW6"/>
<dbReference type="Gene3D" id="3.50.50.60">
    <property type="entry name" value="FAD/NAD(P)-binding domain"/>
    <property type="match status" value="1"/>
</dbReference>
<keyword evidence="3" id="KW-1185">Reference proteome</keyword>
<proteinExistence type="predicted"/>
<dbReference type="Gene3D" id="1.10.3110.10">
    <property type="entry name" value="protoporphyrinogen ix oxidase, domain 3"/>
    <property type="match status" value="1"/>
</dbReference>
<dbReference type="EMBL" id="CP045529">
    <property type="protein sequence ID" value="QFU99819.1"/>
    <property type="molecule type" value="Genomic_DNA"/>
</dbReference>
<dbReference type="SUPFAM" id="SSF54373">
    <property type="entry name" value="FAD-linked reductases, C-terminal domain"/>
    <property type="match status" value="1"/>
</dbReference>
<dbReference type="PANTHER" id="PTHR42923:SF3">
    <property type="entry name" value="PROTOPORPHYRINOGEN OXIDASE"/>
    <property type="match status" value="1"/>
</dbReference>
<organism evidence="2 3">
    <name type="scientific">Luteimicrobium xylanilyticum</name>
    <dbReference type="NCBI Taxonomy" id="1133546"/>
    <lineage>
        <taxon>Bacteria</taxon>
        <taxon>Bacillati</taxon>
        <taxon>Actinomycetota</taxon>
        <taxon>Actinomycetes</taxon>
        <taxon>Micrococcales</taxon>
        <taxon>Luteimicrobium</taxon>
    </lineage>
</organism>
<sequence>MAERWDAVVLGAGVGGLVAAFDLSRGGARVLVLDAADRPGGTVAGTTVMVGDGRTVAVDVGAESFATRTPVVGDLARELGLTVVDPDLRGAWAYAGAGTDDDPARALPLPRTATLGIPTTPWAPDVRRVLGIAGAVRAWWDLGMARTPVPDSLAAWVTQRLGPTVLERLVAPVAGGIHSADPATLDPRAVAPQLVAAYEKTGSLLRAASTLADAPGRGNTKPGSAVAGIDGGMHRLVEALADTVSSAGGEVRLGVRVDGLERVEDGDGGWRVTGTAGAGTVAAEAPRVVVALPRTPALALLAPLLGPELPEPGEAPGSRGSDTSRGGSDVRLITLVLRAPVLDVAPRGTGVLVAPGADVRAKGLTHASAKWSWLRSQLPDGVHVVRLSYGRAGDPEPTVPPTVEEAVADAARLLGVPLDPSQVLDHLDTHWPDALAPARPADRATADDAAHRLPGLAVVGAWVAGTGLAAVVGQARAAVEGTRAVGR</sequence>
<dbReference type="Pfam" id="PF01593">
    <property type="entry name" value="Amino_oxidase"/>
    <property type="match status" value="1"/>
</dbReference>
<name>A0A5P9QEW6_9MICO</name>
<evidence type="ECO:0000313" key="3">
    <source>
        <dbReference type="Proteomes" id="UP000326702"/>
    </source>
</evidence>
<protein>
    <submittedName>
        <fullName evidence="2">Protoporphyrinogen oxidase</fullName>
        <ecNumber evidence="2">1.3.3.15</ecNumber>
        <ecNumber evidence="2">1.3.3.4</ecNumber>
    </submittedName>
</protein>